<reference evidence="7 8" key="1">
    <citation type="submission" date="2023-09" db="EMBL/GenBank/DDBJ databases">
        <title>Pangenome analysis of Batrachochytrium dendrobatidis and related Chytrids.</title>
        <authorList>
            <person name="Yacoub M.N."/>
            <person name="Stajich J.E."/>
            <person name="James T.Y."/>
        </authorList>
    </citation>
    <scope>NUCLEOTIDE SEQUENCE [LARGE SCALE GENOMIC DNA]</scope>
    <source>
        <strain evidence="7 8">JEL0888</strain>
    </source>
</reference>
<dbReference type="InterPro" id="IPR013120">
    <property type="entry name" value="FAR_NAD-bd"/>
</dbReference>
<evidence type="ECO:0000256" key="4">
    <source>
        <dbReference type="SAM" id="MobiDB-lite"/>
    </source>
</evidence>
<feature type="domain" description="Carrier" evidence="5">
    <location>
        <begin position="1781"/>
        <end position="1857"/>
    </location>
</feature>
<dbReference type="InterPro" id="IPR006162">
    <property type="entry name" value="Ppantetheine_attach_site"/>
</dbReference>
<dbReference type="InterPro" id="IPR023213">
    <property type="entry name" value="CAT-like_dom_sf"/>
</dbReference>
<dbReference type="CDD" id="cd05235">
    <property type="entry name" value="SDR_e1"/>
    <property type="match status" value="1"/>
</dbReference>
<dbReference type="InterPro" id="IPR009081">
    <property type="entry name" value="PP-bd_ACP"/>
</dbReference>
<feature type="domain" description="RNase H type-1" evidence="6">
    <location>
        <begin position="328"/>
        <end position="483"/>
    </location>
</feature>
<evidence type="ECO:0008006" key="9">
    <source>
        <dbReference type="Google" id="ProtNLM"/>
    </source>
</evidence>
<evidence type="ECO:0000259" key="5">
    <source>
        <dbReference type="PROSITE" id="PS50075"/>
    </source>
</evidence>
<dbReference type="Proteomes" id="UP001527925">
    <property type="component" value="Unassembled WGS sequence"/>
</dbReference>
<dbReference type="InterPro" id="IPR036291">
    <property type="entry name" value="NAD(P)-bd_dom_sf"/>
</dbReference>
<dbReference type="Pfam" id="PF00668">
    <property type="entry name" value="Condensation"/>
    <property type="match status" value="1"/>
</dbReference>
<dbReference type="InterPro" id="IPR020806">
    <property type="entry name" value="PKS_PP-bd"/>
</dbReference>
<dbReference type="PANTHER" id="PTHR45527">
    <property type="entry name" value="NONRIBOSOMAL PEPTIDE SYNTHETASE"/>
    <property type="match status" value="1"/>
</dbReference>
<dbReference type="Pfam" id="PF13193">
    <property type="entry name" value="AMP-binding_C"/>
    <property type="match status" value="1"/>
</dbReference>
<dbReference type="EMBL" id="JADGIZ020000064">
    <property type="protein sequence ID" value="KAL2912448.1"/>
    <property type="molecule type" value="Genomic_DNA"/>
</dbReference>
<dbReference type="Gene3D" id="3.30.300.30">
    <property type="match status" value="1"/>
</dbReference>
<feature type="region of interest" description="Disordered" evidence="4">
    <location>
        <begin position="2291"/>
        <end position="2310"/>
    </location>
</feature>
<evidence type="ECO:0000313" key="8">
    <source>
        <dbReference type="Proteomes" id="UP001527925"/>
    </source>
</evidence>
<evidence type="ECO:0000313" key="7">
    <source>
        <dbReference type="EMBL" id="KAL2912448.1"/>
    </source>
</evidence>
<dbReference type="InterPro" id="IPR036736">
    <property type="entry name" value="ACP-like_sf"/>
</dbReference>
<dbReference type="InterPro" id="IPR001242">
    <property type="entry name" value="Condensation_dom"/>
</dbReference>
<dbReference type="InterPro" id="IPR036397">
    <property type="entry name" value="RNaseH_sf"/>
</dbReference>
<dbReference type="PROSITE" id="PS00455">
    <property type="entry name" value="AMP_BINDING"/>
    <property type="match status" value="1"/>
</dbReference>
<dbReference type="PROSITE" id="PS00012">
    <property type="entry name" value="PHOSPHOPANTETHEINE"/>
    <property type="match status" value="1"/>
</dbReference>
<keyword evidence="2" id="KW-0597">Phosphoprotein</keyword>
<dbReference type="PROSITE" id="PS50879">
    <property type="entry name" value="RNASE_H_1"/>
    <property type="match status" value="1"/>
</dbReference>
<dbReference type="InterPro" id="IPR002156">
    <property type="entry name" value="RNaseH_domain"/>
</dbReference>
<dbReference type="Gene3D" id="3.40.50.720">
    <property type="entry name" value="NAD(P)-binding Rossmann-like Domain"/>
    <property type="match status" value="1"/>
</dbReference>
<accession>A0ABR4MYT4</accession>
<dbReference type="Pfam" id="PF00550">
    <property type="entry name" value="PP-binding"/>
    <property type="match status" value="1"/>
</dbReference>
<evidence type="ECO:0000259" key="6">
    <source>
        <dbReference type="PROSITE" id="PS50879"/>
    </source>
</evidence>
<dbReference type="Gene3D" id="3.30.559.10">
    <property type="entry name" value="Chloramphenicol acetyltransferase-like domain"/>
    <property type="match status" value="1"/>
</dbReference>
<dbReference type="Pfam" id="PF07993">
    <property type="entry name" value="NAD_binding_4"/>
    <property type="match status" value="1"/>
</dbReference>
<dbReference type="NCBIfam" id="TIGR01746">
    <property type="entry name" value="Thioester-redct"/>
    <property type="match status" value="1"/>
</dbReference>
<dbReference type="InterPro" id="IPR010080">
    <property type="entry name" value="Thioester_reductase-like_dom"/>
</dbReference>
<keyword evidence="8" id="KW-1185">Reference proteome</keyword>
<dbReference type="NCBIfam" id="TIGR01733">
    <property type="entry name" value="AA-adenyl-dom"/>
    <property type="match status" value="1"/>
</dbReference>
<dbReference type="SUPFAM" id="SSF56801">
    <property type="entry name" value="Acetyl-CoA synthetase-like"/>
    <property type="match status" value="1"/>
</dbReference>
<dbReference type="SUPFAM" id="SSF53098">
    <property type="entry name" value="Ribonuclease H-like"/>
    <property type="match status" value="1"/>
</dbReference>
<dbReference type="InterPro" id="IPR012337">
    <property type="entry name" value="RNaseH-like_sf"/>
</dbReference>
<dbReference type="InterPro" id="IPR025110">
    <property type="entry name" value="AMP-bd_C"/>
</dbReference>
<dbReference type="CDD" id="cd19542">
    <property type="entry name" value="CT_NRPS-like"/>
    <property type="match status" value="1"/>
</dbReference>
<dbReference type="InterPro" id="IPR010071">
    <property type="entry name" value="AA_adenyl_dom"/>
</dbReference>
<dbReference type="CDD" id="cd05930">
    <property type="entry name" value="A_NRPS"/>
    <property type="match status" value="1"/>
</dbReference>
<comment type="caution">
    <text evidence="7">The sequence shown here is derived from an EMBL/GenBank/DDBJ whole genome shotgun (WGS) entry which is preliminary data.</text>
</comment>
<keyword evidence="1" id="KW-0596">Phosphopantetheine</keyword>
<dbReference type="PROSITE" id="PS50075">
    <property type="entry name" value="CARRIER"/>
    <property type="match status" value="1"/>
</dbReference>
<organism evidence="7 8">
    <name type="scientific">Polyrhizophydium stewartii</name>
    <dbReference type="NCBI Taxonomy" id="2732419"/>
    <lineage>
        <taxon>Eukaryota</taxon>
        <taxon>Fungi</taxon>
        <taxon>Fungi incertae sedis</taxon>
        <taxon>Chytridiomycota</taxon>
        <taxon>Chytridiomycota incertae sedis</taxon>
        <taxon>Chytridiomycetes</taxon>
        <taxon>Rhizophydiales</taxon>
        <taxon>Rhizophydiales incertae sedis</taxon>
        <taxon>Polyrhizophydium</taxon>
    </lineage>
</organism>
<dbReference type="SUPFAM" id="SSF52777">
    <property type="entry name" value="CoA-dependent acyltransferases"/>
    <property type="match status" value="3"/>
</dbReference>
<dbReference type="Gene3D" id="3.30.420.10">
    <property type="entry name" value="Ribonuclease H-like superfamily/Ribonuclease H"/>
    <property type="match status" value="1"/>
</dbReference>
<sequence length="2347" mass="251885">MRMNPEKCAILTNLPQTDLAASPLNIQINGSVIPTERPGNHMSRILGVFSTFDGSHTQTINHAISEAKKLLGTLCSRHTPGPLGITILNSVVIPRLLYRLQTTPLSSTNYNSIDNLIRSHARHKLSLPTDSHSSLIHDRRLNTALTNFSDAHKRSTITDALIKARSHSNTGFIFNQSVAAISSLRKAPANLLECPLPLHRFHSSPFISFISHLLHEENMSFRIPTQPLDRPIHHIVPAHLLPPDAATRKEILPLTARHFLDPVEPMQTSSYARFASQYATGSQSVAAWFKHIVAFLSCAPPASLDLSPNTRLAVHPSILSCPPPTIIDAPRLLAWTDGSLEDGEMGSAAVICLPPHNPDLDTASLADSSALPIIAQLQVKPPPGFPSSTKAEIFAILHTVRHCAPGCHLTVFTDSQAAIDAIKKCTNLVSERNLLKLSCHGMLSVIHEITSMQLIKLDLVKVKGHSGISMNELADSLAKDARALPASHHDPLLQVNDDYLLDLCHMETLLHQDSIPIEIYPSKLLKSVPYAQWSTATNATLAKHNPGIPTANWDLTLRLINIGCGKIDHLDSSHTNETAFRLRLLTGRLQTNARIHGFGTLPDAKCPRCPCPSETRDHFLACPANVALLPCIVARTRELLVSRMSSARHWSPLTSIRNAPAGLLKALMLTRPNCLSSPTAKGIITSQLVNRVSRKLKAKLPLQTRRLAAITIVPVRIMLDDSTTATDAVAAAAESIRASTEHSPVGLAQIRAWCGLSPSDPVCDVVLCIGKVSNASLEADLASADAAIALAVDNSADVGSVTSIYDGRWLDENQAASVVDEFVLTVGNLTSALADKGTTESMLAIATQAKKLSNDQKLQEFNKTKSIWPRATLNDKTLAELAAVGDFIDVYPPTTMQAAMVTATIRDKQAYGFQYVCKVNGVIDIESLRGALRAVVQHHAILRTSFVSTVAGGIVQVVRASADAAECVAVAAPLAQHLAADKARGFSLADASWIRAALVCDAAGSAQHVVVTIHHALYDGWSLPMIMRDLAAALDGHALEPRPAFRTVVDFIAAQDAAATEAFWTQQLVGLEPAQPLSLGHSARTDDEDAPLAQACSTPMAELQRAAQRAGVTVAVVLKAAWAATLRKFTRSHDVVFGEVLANRDIAVAGADRIVGPLLNTVPCRVVLDDTARAADLVASLQAQHGAVLSHSHAALVDVQRWAGVQGDGKLFNTLFVFENLPENAPQEAAANALFDHSHLSRSQAASILAEFDFGVQQLVSALSDKATVESLWTLSPAQQALIARFSHGERVPLPFALVHHGFEARAKQHPDWRAVEHGDAHLSYGDLDACGSALAAALASHGVQRGSRVAVVMQRSIEFVVALVGVLKAGATIVPVDSSFPADRIQFMLDDASVCAIVTTASEASRIAQLSVGDRAVVVADARALLESGESFTPAAQHTATGDDDFAIIFTSGTTGKPKGVPVPHKGVANVVYNQLEKIGCFEQSRLLQFLAIGFDGCQFETWSGLVSGSTLILRGENLDSDLRKSTAATMTPTGLSKLCPADYPNLKYLTIGGEQCPKELKDLWAKHVTFNNLYGPTEISIFTHCSQQFDGEHLTIGAPVSNASSYVLDSSCRQVPIGVIGEMCLGGIGVSRGYINLPDLTAQRFVPDPFSAEPGARMFRTGDLGRLLPDGNFEILGRMDDQVKLKGYRIELDEVSAAMMRHSRVSAAAAVVKDKTHLVGFVVPGDVDHDELRDVVAAALPAYMVPAVFVGLAVMPTNTNGKTDKNALAAMHVEIAVDALQTDTERALAAVWSQVLGVQVADIGRATSFFALGGDSISAIKLVSALSAAGLQVGPVQLLNGATISRIAAHIDAVSQPDSVIDPDHQAAYADDLDIVDDPSIAAGSLPPFDFAKLLPSASPTFFLTGATGFLGAFVLQSLLERHPHARVVCLVRAESDAAATVRLISTSKRHLAWSDAWLRDGRARAVAGDLSAERFGLSDTVWDALCHEIDVIIHNGALVHWFYPYSQMRGPNVIGTRTGLQLATTHHLKPFHFVSTISTLAHGDTKEDTDLEMSRTSLVGGYTQSKWVAEKLVMRARSRGVPATIFRPNRITGDSRHGVCNTDDFVWRLVKGAAQLGKIPRDSRVVNMSAVNHVAACLVEIALSPRSIELGAFHMLDHQGYTFDDLFGSLQANGFAVERVAHSNWRSTLEATVHSEADNALFPVLPFVLGDDPDASGVAGEDMLDDANMQVIVADARIPFIVADHGRITPLSLGYLVAVGFLGAPRAAVRLPHLDAWDNIEGGAVGRTGRSGAATVKTESDDQGSGKATHILQNDGLQTAARRQFRFKGSYLLSRLLKCFYSSW</sequence>
<dbReference type="InterPro" id="IPR020845">
    <property type="entry name" value="AMP-binding_CS"/>
</dbReference>
<dbReference type="Gene3D" id="3.30.559.30">
    <property type="entry name" value="Nonribosomal peptide synthetase, condensation domain"/>
    <property type="match status" value="2"/>
</dbReference>
<dbReference type="Pfam" id="PF00501">
    <property type="entry name" value="AMP-binding"/>
    <property type="match status" value="1"/>
</dbReference>
<evidence type="ECO:0000256" key="1">
    <source>
        <dbReference type="ARBA" id="ARBA00022450"/>
    </source>
</evidence>
<dbReference type="InterPro" id="IPR045851">
    <property type="entry name" value="AMP-bd_C_sf"/>
</dbReference>
<dbReference type="SUPFAM" id="SSF51735">
    <property type="entry name" value="NAD(P)-binding Rossmann-fold domains"/>
    <property type="match status" value="1"/>
</dbReference>
<dbReference type="InterPro" id="IPR000873">
    <property type="entry name" value="AMP-dep_synth/lig_dom"/>
</dbReference>
<proteinExistence type="predicted"/>
<evidence type="ECO:0000256" key="3">
    <source>
        <dbReference type="ARBA" id="ARBA00022598"/>
    </source>
</evidence>
<dbReference type="Gene3D" id="3.40.50.12780">
    <property type="entry name" value="N-terminal domain of ligase-like"/>
    <property type="match status" value="1"/>
</dbReference>
<gene>
    <name evidence="7" type="ORF">HK105_208020</name>
</gene>
<dbReference type="Pfam" id="PF00075">
    <property type="entry name" value="RNase_H"/>
    <property type="match status" value="1"/>
</dbReference>
<evidence type="ECO:0000256" key="2">
    <source>
        <dbReference type="ARBA" id="ARBA00022553"/>
    </source>
</evidence>
<keyword evidence="3" id="KW-0436">Ligase</keyword>
<dbReference type="InterPro" id="IPR042099">
    <property type="entry name" value="ANL_N_sf"/>
</dbReference>
<dbReference type="SUPFAM" id="SSF47336">
    <property type="entry name" value="ACP-like"/>
    <property type="match status" value="1"/>
</dbReference>
<dbReference type="PANTHER" id="PTHR45527:SF1">
    <property type="entry name" value="FATTY ACID SYNTHASE"/>
    <property type="match status" value="1"/>
</dbReference>
<protein>
    <recommendedName>
        <fullName evidence="9">Carrier domain-containing protein</fullName>
    </recommendedName>
</protein>
<dbReference type="Gene3D" id="1.10.1200.10">
    <property type="entry name" value="ACP-like"/>
    <property type="match status" value="1"/>
</dbReference>
<dbReference type="SMART" id="SM00823">
    <property type="entry name" value="PKS_PP"/>
    <property type="match status" value="1"/>
</dbReference>
<name>A0ABR4MYT4_9FUNG</name>